<organism evidence="3 4">
    <name type="scientific">Vibrio aestuarianus</name>
    <dbReference type="NCBI Taxonomy" id="28171"/>
    <lineage>
        <taxon>Bacteria</taxon>
        <taxon>Pseudomonadati</taxon>
        <taxon>Pseudomonadota</taxon>
        <taxon>Gammaproteobacteria</taxon>
        <taxon>Vibrionales</taxon>
        <taxon>Vibrionaceae</taxon>
        <taxon>Vibrio</taxon>
    </lineage>
</organism>
<dbReference type="AlphaFoldDB" id="A0AAX3U9Z0"/>
<sequence length="404" mass="46515">MEKEFRVVLIDVSGKRFDFTLYDDFYEFCESERDWWREKESVIKKNNMSVASFAQVTSRFDTLLNQLNNFDIEGWDQNTVNQQLANLQRNHINNVNQHWLWSGHSFSEAFVNCNTAYNASVANQFITAVLGKQQFSISNRDSLIGAVLAYEFFVVEPSIGSRTNAELAAMESVRESIQKSKSRLGEDLEEIKHSFSEWLSSTKTTWTDWEQEQALKTSDAHDERRDEFINFMDGCKVRIEELEQTYQEKLRLEKPAEYWKKSAKKYGLQGSLWVTALVLSSLMGIVYFYDFFSSWLLGQKLKVELSSLHGALIFASILTVYAFLIKTLSKLTFSSFHLMRDAEEREQLTYLYLSLNQNSQLDSSSRDIVLQALFSRTDTGLLAGDSSPSMPGLNELIKSTLKGK</sequence>
<accession>A0AAX3U9Z0</accession>
<evidence type="ECO:0000313" key="4">
    <source>
        <dbReference type="Proteomes" id="UP001239257"/>
    </source>
</evidence>
<evidence type="ECO:0000313" key="3">
    <source>
        <dbReference type="EMBL" id="WGK83910.1"/>
    </source>
</evidence>
<proteinExistence type="predicted"/>
<evidence type="ECO:0000259" key="2">
    <source>
        <dbReference type="Pfam" id="PF19658"/>
    </source>
</evidence>
<feature type="transmembrane region" description="Helical" evidence="1">
    <location>
        <begin position="270"/>
        <end position="289"/>
    </location>
</feature>
<name>A0AAX3U9Z0_9VIBR</name>
<keyword evidence="1" id="KW-0812">Transmembrane</keyword>
<keyword evidence="1" id="KW-1133">Transmembrane helix</keyword>
<evidence type="ECO:0000256" key="1">
    <source>
        <dbReference type="SAM" id="Phobius"/>
    </source>
</evidence>
<feature type="transmembrane region" description="Helical" evidence="1">
    <location>
        <begin position="309"/>
        <end position="329"/>
    </location>
</feature>
<feature type="domain" description="DUF6161" evidence="2">
    <location>
        <begin position="175"/>
        <end position="388"/>
    </location>
</feature>
<dbReference type="RefSeq" id="WP_301067734.1">
    <property type="nucleotide sequence ID" value="NZ_CP118710.1"/>
</dbReference>
<dbReference type="Proteomes" id="UP001239257">
    <property type="component" value="Chromosome 2"/>
</dbReference>
<gene>
    <name evidence="3" type="ORF">PYE51_16065</name>
</gene>
<dbReference type="Pfam" id="PF19658">
    <property type="entry name" value="DUF6161"/>
    <property type="match status" value="1"/>
</dbReference>
<dbReference type="InterPro" id="IPR046159">
    <property type="entry name" value="DUF6161"/>
</dbReference>
<dbReference type="EMBL" id="CP118710">
    <property type="protein sequence ID" value="WGK83910.1"/>
    <property type="molecule type" value="Genomic_DNA"/>
</dbReference>
<protein>
    <submittedName>
        <fullName evidence="3">DUF6161 domain-containing protein</fullName>
    </submittedName>
</protein>
<keyword evidence="1" id="KW-0472">Membrane</keyword>
<reference evidence="3" key="1">
    <citation type="submission" date="2022-02" db="EMBL/GenBank/DDBJ databases">
        <title>Emergence and expansion in Europe of a Vibrio aestuarianus clonal complex pathogenic for oysters.</title>
        <authorList>
            <person name="Mesnil A."/>
            <person name="Travers M.-A."/>
        </authorList>
    </citation>
    <scope>NUCLEOTIDE SEQUENCE</scope>
    <source>
        <strain evidence="3">U29</strain>
    </source>
</reference>